<evidence type="ECO:0000313" key="2">
    <source>
        <dbReference type="Proteomes" id="UP000199331"/>
    </source>
</evidence>
<gene>
    <name evidence="1" type="ORF">SAMN04488060_2381</name>
</gene>
<dbReference type="Proteomes" id="UP000199331">
    <property type="component" value="Unassembled WGS sequence"/>
</dbReference>
<protein>
    <submittedName>
        <fullName evidence="1">Uncharacterized protein</fullName>
    </submittedName>
</protein>
<keyword evidence="2" id="KW-1185">Reference proteome</keyword>
<proteinExistence type="predicted"/>
<accession>A0A1I5PFB4</accession>
<name>A0A1I5PFB4_9SPHN</name>
<evidence type="ECO:0000313" key="1">
    <source>
        <dbReference type="EMBL" id="SFP32735.1"/>
    </source>
</evidence>
<dbReference type="EMBL" id="FOWZ01000004">
    <property type="protein sequence ID" value="SFP32735.1"/>
    <property type="molecule type" value="Genomic_DNA"/>
</dbReference>
<dbReference type="OrthoDB" id="7433176at2"/>
<sequence length="89" mass="9966">MQFDDLMRRYFVSTDLTEVTPAGLEAGIERCRVDLGLETDPGKRFALWSLLFMLGAAPDLDVAFENEDEREAARNFMDLMAASEAESEG</sequence>
<dbReference type="STRING" id="604088.SAMN04488060_2381"/>
<dbReference type="RefSeq" id="WP_090481959.1">
    <property type="nucleotide sequence ID" value="NZ_FOWZ01000004.1"/>
</dbReference>
<dbReference type="AlphaFoldDB" id="A0A1I5PFB4"/>
<organism evidence="1 2">
    <name type="scientific">Qipengyuania nanhaisediminis</name>
    <dbReference type="NCBI Taxonomy" id="604088"/>
    <lineage>
        <taxon>Bacteria</taxon>
        <taxon>Pseudomonadati</taxon>
        <taxon>Pseudomonadota</taxon>
        <taxon>Alphaproteobacteria</taxon>
        <taxon>Sphingomonadales</taxon>
        <taxon>Erythrobacteraceae</taxon>
        <taxon>Qipengyuania</taxon>
    </lineage>
</organism>
<reference evidence="2" key="1">
    <citation type="submission" date="2016-10" db="EMBL/GenBank/DDBJ databases">
        <authorList>
            <person name="Varghese N."/>
            <person name="Submissions S."/>
        </authorList>
    </citation>
    <scope>NUCLEOTIDE SEQUENCE [LARGE SCALE GENOMIC DNA]</scope>
    <source>
        <strain evidence="2">CGMCC 1.7715</strain>
    </source>
</reference>